<feature type="domain" description="TraG P-loop" evidence="2">
    <location>
        <begin position="443"/>
        <end position="727"/>
    </location>
</feature>
<sequence>MPENLNCRERRKIAEIIRNAQRDDGIPRTTQQSIPFDRMFQDGICRVGKDYYTKTIQFQDINYLLAQQDDQKEIFEEWCSFLNFFDSSVHFELSFMNMATDSEKFKAGIAIRHQKDAYNDMRDEYTGMLMHQMEAGNNGLTKTKYLTFGIHADGMKTAKPRLIHIEMDLLNNFKRLGVQAKTLDGSERLMLMHQIFHMGSDEKFFFDWGLLAPSGLSVKDFIAPSALNFKTGRVFQMGNLYCGMSFLSITASDISDQMLADFLSIESSEVVTMHMQSVDQTEAVKKVKHTITELDRSKIEEQKKAVRSGYDMDIIPSDLATYGNDAKALLKELQSQNERMFLLTFLILSTGKTEQELENNIFQANSIAQKHNCNLVRLDFQQEQGLMSSLPLAHNEIEIQRAMTTSSTAIFIPFTTQELFQTGTGALYYGLNALSNNLIMVDRKKLKNPNGLILGTPGSGKSFAAKREIANAFLVTDDDIIISDPEAEYSALVRRFDGQVIKIAPTSDQYINPMDINMNYSDDDNPIALKADFILSLCELIVGGKEGLNPVEKTVIDRCIRQIYNRYFEHPGPENMPLLEDLYNALLQQPEPEAKNVATALEIYVRGSLNVFNHRTNVDIHNRLVCYDIKDLGKQLKKIGMLVVQDQVWGRVTENRSEGKSTRYYMDEMHLLLREEQTAAYTVEIWKRFRKWGGIPTGITQNVKDLLASKEVENIFENSDFILMLNQAVGDRGILAKQLNISPHQLSYVTHSGEGEGLLFYGNVAIPFVDRFPKNTELYKAMTTKLAEITPEAEAKSQPSAEEESREGASQNKELKADRQTMDEMTTNAGKQVRTPDR</sequence>
<proteinExistence type="predicted"/>
<dbReference type="PANTHER" id="PTHR30121:SF6">
    <property type="entry name" value="SLR6007 PROTEIN"/>
    <property type="match status" value="1"/>
</dbReference>
<dbReference type="NCBIfam" id="NF045971">
    <property type="entry name" value="conju_CD1110"/>
    <property type="match status" value="1"/>
</dbReference>
<dbReference type="PANTHER" id="PTHR30121">
    <property type="entry name" value="UNCHARACTERIZED PROTEIN YJGR-RELATED"/>
    <property type="match status" value="1"/>
</dbReference>
<dbReference type="Gene3D" id="1.10.8.730">
    <property type="match status" value="1"/>
</dbReference>
<dbReference type="AlphaFoldDB" id="A0AAE3VC54"/>
<dbReference type="Gene3D" id="3.40.50.300">
    <property type="entry name" value="P-loop containing nucleotide triphosphate hydrolases"/>
    <property type="match status" value="1"/>
</dbReference>
<keyword evidence="4" id="KW-1185">Reference proteome</keyword>
<evidence type="ECO:0000313" key="4">
    <source>
        <dbReference type="Proteomes" id="UP001241537"/>
    </source>
</evidence>
<accession>A0AAE3VC54</accession>
<dbReference type="Proteomes" id="UP001241537">
    <property type="component" value="Unassembled WGS sequence"/>
</dbReference>
<dbReference type="EMBL" id="JAUSTO010000024">
    <property type="protein sequence ID" value="MDQ0153559.1"/>
    <property type="molecule type" value="Genomic_DNA"/>
</dbReference>
<name>A0AAE3VC54_9FIRM</name>
<dbReference type="SUPFAM" id="SSF52540">
    <property type="entry name" value="P-loop containing nucleoside triphosphate hydrolases"/>
    <property type="match status" value="1"/>
</dbReference>
<reference evidence="3" key="1">
    <citation type="submission" date="2023-07" db="EMBL/GenBank/DDBJ databases">
        <title>Genomic Encyclopedia of Type Strains, Phase IV (KMG-IV): sequencing the most valuable type-strain genomes for metagenomic binning, comparative biology and taxonomic classification.</title>
        <authorList>
            <person name="Goeker M."/>
        </authorList>
    </citation>
    <scope>NUCLEOTIDE SEQUENCE</scope>
    <source>
        <strain evidence="3">DSM 19659</strain>
    </source>
</reference>
<dbReference type="InterPro" id="IPR027417">
    <property type="entry name" value="P-loop_NTPase"/>
</dbReference>
<protein>
    <recommendedName>
        <fullName evidence="2">TraG P-loop domain-containing protein</fullName>
    </recommendedName>
</protein>
<feature type="region of interest" description="Disordered" evidence="1">
    <location>
        <begin position="790"/>
        <end position="838"/>
    </location>
</feature>
<dbReference type="InterPro" id="IPR051162">
    <property type="entry name" value="T4SS_component"/>
</dbReference>
<evidence type="ECO:0000256" key="1">
    <source>
        <dbReference type="SAM" id="MobiDB-lite"/>
    </source>
</evidence>
<feature type="compositionally biased region" description="Basic and acidic residues" evidence="1">
    <location>
        <begin position="813"/>
        <end position="822"/>
    </location>
</feature>
<evidence type="ECO:0000313" key="3">
    <source>
        <dbReference type="EMBL" id="MDQ0153559.1"/>
    </source>
</evidence>
<organism evidence="3 4">
    <name type="scientific">Moryella indoligenes</name>
    <dbReference type="NCBI Taxonomy" id="371674"/>
    <lineage>
        <taxon>Bacteria</taxon>
        <taxon>Bacillati</taxon>
        <taxon>Bacillota</taxon>
        <taxon>Clostridia</taxon>
        <taxon>Lachnospirales</taxon>
        <taxon>Lachnospiraceae</taxon>
        <taxon>Moryella</taxon>
    </lineage>
</organism>
<evidence type="ECO:0000259" key="2">
    <source>
        <dbReference type="Pfam" id="PF19044"/>
    </source>
</evidence>
<dbReference type="Pfam" id="PF19044">
    <property type="entry name" value="P-loop_TraG"/>
    <property type="match status" value="1"/>
</dbReference>
<comment type="caution">
    <text evidence="3">The sequence shown here is derived from an EMBL/GenBank/DDBJ whole genome shotgun (WGS) entry which is preliminary data.</text>
</comment>
<dbReference type="InterPro" id="IPR043964">
    <property type="entry name" value="P-loop_TraG"/>
</dbReference>
<gene>
    <name evidence="3" type="ORF">J2S20_002280</name>
</gene>